<comment type="function">
    <text evidence="12 13">Catalyzes the reversible phosphatidyl group transfer from one phosphatidylglycerol molecule to another to form cardiolipin (CL) (diphosphatidylglycerol) and glycerol.</text>
</comment>
<feature type="domain" description="PLD phosphodiesterase" evidence="15">
    <location>
        <begin position="392"/>
        <end position="419"/>
    </location>
</feature>
<keyword evidence="3 13" id="KW-0444">Lipid biosynthesis</keyword>
<feature type="domain" description="PLD phosphodiesterase" evidence="15">
    <location>
        <begin position="215"/>
        <end position="242"/>
    </location>
</feature>
<evidence type="ECO:0000313" key="17">
    <source>
        <dbReference type="Proteomes" id="UP000654993"/>
    </source>
</evidence>
<evidence type="ECO:0000256" key="4">
    <source>
        <dbReference type="ARBA" id="ARBA00022679"/>
    </source>
</evidence>
<evidence type="ECO:0000256" key="14">
    <source>
        <dbReference type="NCBIfam" id="TIGR04265"/>
    </source>
</evidence>
<dbReference type="PANTHER" id="PTHR21248">
    <property type="entry name" value="CARDIOLIPIN SYNTHASE"/>
    <property type="match status" value="1"/>
</dbReference>
<comment type="caution">
    <text evidence="16">The sequence shown here is derived from an EMBL/GenBank/DDBJ whole genome shotgun (WGS) entry which is preliminary data.</text>
</comment>
<dbReference type="Pfam" id="PF13091">
    <property type="entry name" value="PLDc_2"/>
    <property type="match status" value="2"/>
</dbReference>
<proteinExistence type="inferred from homology"/>
<evidence type="ECO:0000256" key="1">
    <source>
        <dbReference type="ARBA" id="ARBA00004651"/>
    </source>
</evidence>
<protein>
    <recommendedName>
        <fullName evidence="13 14">Cardiolipin synthase</fullName>
        <shortName evidence="13">CL synthase</shortName>
        <ecNumber evidence="13 14">2.7.8.-</ecNumber>
    </recommendedName>
</protein>
<dbReference type="EC" id="2.7.8.-" evidence="13 14"/>
<dbReference type="CDD" id="cd09112">
    <property type="entry name" value="PLDc_CLS_2"/>
    <property type="match status" value="1"/>
</dbReference>
<evidence type="ECO:0000256" key="8">
    <source>
        <dbReference type="ARBA" id="ARBA00023098"/>
    </source>
</evidence>
<dbReference type="Gene3D" id="3.30.870.10">
    <property type="entry name" value="Endonuclease Chain A"/>
    <property type="match status" value="2"/>
</dbReference>
<evidence type="ECO:0000259" key="15">
    <source>
        <dbReference type="PROSITE" id="PS50035"/>
    </source>
</evidence>
<evidence type="ECO:0000256" key="2">
    <source>
        <dbReference type="ARBA" id="ARBA00022475"/>
    </source>
</evidence>
<dbReference type="HAMAP" id="MF_01916">
    <property type="entry name" value="Cardiolipin_synth_Cls"/>
    <property type="match status" value="1"/>
</dbReference>
<keyword evidence="10 13" id="KW-0594">Phospholipid biosynthesis</keyword>
<dbReference type="PANTHER" id="PTHR21248:SF22">
    <property type="entry name" value="PHOSPHOLIPASE D"/>
    <property type="match status" value="1"/>
</dbReference>
<evidence type="ECO:0000256" key="10">
    <source>
        <dbReference type="ARBA" id="ARBA00023209"/>
    </source>
</evidence>
<gene>
    <name evidence="16" type="primary">clsA</name>
    <name evidence="16" type="ORF">PRECH8_13240</name>
</gene>
<evidence type="ECO:0000313" key="16">
    <source>
        <dbReference type="EMBL" id="GFR38028.1"/>
    </source>
</evidence>
<evidence type="ECO:0000256" key="12">
    <source>
        <dbReference type="ARBA" id="ARBA00057569"/>
    </source>
</evidence>
<dbReference type="GO" id="GO:0032049">
    <property type="term" value="P:cardiolipin biosynthetic process"/>
    <property type="evidence" value="ECO:0007669"/>
    <property type="project" value="UniProtKB-UniRule"/>
</dbReference>
<dbReference type="PROSITE" id="PS50035">
    <property type="entry name" value="PLD"/>
    <property type="match status" value="2"/>
</dbReference>
<evidence type="ECO:0000256" key="5">
    <source>
        <dbReference type="ARBA" id="ARBA00022692"/>
    </source>
</evidence>
<feature type="active site" evidence="13">
    <location>
        <position position="399"/>
    </location>
</feature>
<feature type="transmembrane region" description="Helical" evidence="13">
    <location>
        <begin position="32"/>
        <end position="54"/>
    </location>
</feature>
<evidence type="ECO:0000256" key="11">
    <source>
        <dbReference type="ARBA" id="ARBA00023264"/>
    </source>
</evidence>
<feature type="active site" evidence="13">
    <location>
        <position position="222"/>
    </location>
</feature>
<dbReference type="InterPro" id="IPR001736">
    <property type="entry name" value="PLipase_D/transphosphatidylase"/>
</dbReference>
<keyword evidence="6" id="KW-0677">Repeat</keyword>
<feature type="active site" evidence="13">
    <location>
        <position position="220"/>
    </location>
</feature>
<dbReference type="CDD" id="cd09110">
    <property type="entry name" value="PLDc_CLS_1"/>
    <property type="match status" value="1"/>
</dbReference>
<dbReference type="InterPro" id="IPR025202">
    <property type="entry name" value="PLD-like_dom"/>
</dbReference>
<dbReference type="AlphaFoldDB" id="A0A916QFC4"/>
<accession>A0A916QFC4</accession>
<dbReference type="GO" id="GO:0005886">
    <property type="term" value="C:plasma membrane"/>
    <property type="evidence" value="ECO:0007669"/>
    <property type="project" value="UniProtKB-SubCell"/>
</dbReference>
<dbReference type="GO" id="GO:0008808">
    <property type="term" value="F:cardiolipin synthase activity"/>
    <property type="evidence" value="ECO:0007669"/>
    <property type="project" value="UniProtKB-UniRule"/>
</dbReference>
<evidence type="ECO:0000256" key="13">
    <source>
        <dbReference type="HAMAP-Rule" id="MF_01916"/>
    </source>
</evidence>
<feature type="active site" evidence="13">
    <location>
        <position position="404"/>
    </location>
</feature>
<dbReference type="InterPro" id="IPR027379">
    <property type="entry name" value="CLS_N"/>
</dbReference>
<dbReference type="EMBL" id="BMAQ01000009">
    <property type="protein sequence ID" value="GFR38028.1"/>
    <property type="molecule type" value="Genomic_DNA"/>
</dbReference>
<keyword evidence="9 13" id="KW-0472">Membrane</keyword>
<dbReference type="FunFam" id="3.30.870.10:FF:000014">
    <property type="entry name" value="Cardiolipin synthase"/>
    <property type="match status" value="1"/>
</dbReference>
<dbReference type="InterPro" id="IPR030874">
    <property type="entry name" value="Cardiolipin_synth_Firmi"/>
</dbReference>
<dbReference type="InterPro" id="IPR022924">
    <property type="entry name" value="Cardiolipin_synthase"/>
</dbReference>
<name>A0A916QFC4_9BACL</name>
<dbReference type="RefSeq" id="WP_200966282.1">
    <property type="nucleotide sequence ID" value="NZ_BMAQ01000009.1"/>
</dbReference>
<feature type="active site" evidence="13">
    <location>
        <position position="227"/>
    </location>
</feature>
<comment type="similarity">
    <text evidence="13">Belongs to the phospholipase D family. Cardiolipin synthase subfamily.</text>
</comment>
<dbReference type="SMART" id="SM00155">
    <property type="entry name" value="PLDc"/>
    <property type="match status" value="2"/>
</dbReference>
<keyword evidence="2 13" id="KW-1003">Cell membrane</keyword>
<sequence length="479" mass="54627">MNSGAVISLVILVINIVFAVTVIFLERRNVAVTWAWLLVLLFLPGIGFIVYIFFGQNLNRRKVYRLTEEHLALANQLVTRQQEELVNLAFNDPHTEAYKDLIQMNLRTGHSLYSQDNSVKIFTDGTDKFADLFQKIEQAKHHIHVQYYIFRGDHLGKNLVEALARKAAEGVEVRLLIDHLGCIHTPRSFFDRLREAGGEVAYFFPLKLPTLSHRLNYRNHRKLVIIDGMTGYIGGFNVGDEYLGLDSRFGYWRDTHLRIEGSAVRQMQVQFLLDWNVSKKANIGLERAYFPIVPAKGQAGIQILSSGPNESEELIKNAFIKMIASAKKSVYIQTPYFIPDESMYAALKIAALSGVDVRLMVPGKPDHRFVYWASISYFEHMLEVGVSLYVYRKGFLHAKTIVVDGKIATVGTANMDIRSFRLNFESNAIIYDSQTASKLEQIFLDDLQYCDPLTLEAYKQRPLSLRLRESVARLLSPIL</sequence>
<evidence type="ECO:0000256" key="3">
    <source>
        <dbReference type="ARBA" id="ARBA00022516"/>
    </source>
</evidence>
<organism evidence="16 17">
    <name type="scientific">Insulibacter thermoxylanivorax</name>
    <dbReference type="NCBI Taxonomy" id="2749268"/>
    <lineage>
        <taxon>Bacteria</taxon>
        <taxon>Bacillati</taxon>
        <taxon>Bacillota</taxon>
        <taxon>Bacilli</taxon>
        <taxon>Bacillales</taxon>
        <taxon>Paenibacillaceae</taxon>
        <taxon>Insulibacter</taxon>
    </lineage>
</organism>
<keyword evidence="4 13" id="KW-0808">Transferase</keyword>
<dbReference type="SUPFAM" id="SSF56024">
    <property type="entry name" value="Phospholipase D/nuclease"/>
    <property type="match status" value="2"/>
</dbReference>
<keyword evidence="7 13" id="KW-1133">Transmembrane helix</keyword>
<evidence type="ECO:0000256" key="7">
    <source>
        <dbReference type="ARBA" id="ARBA00022989"/>
    </source>
</evidence>
<reference evidence="16" key="1">
    <citation type="submission" date="2020-08" db="EMBL/GenBank/DDBJ databases">
        <authorList>
            <person name="Uke A."/>
            <person name="Chhe C."/>
            <person name="Baramee S."/>
            <person name="Kosugi A."/>
        </authorList>
    </citation>
    <scope>NUCLEOTIDE SEQUENCE</scope>
    <source>
        <strain evidence="16">DA-C8</strain>
    </source>
</reference>
<dbReference type="Proteomes" id="UP000654993">
    <property type="component" value="Unassembled WGS sequence"/>
</dbReference>
<dbReference type="NCBIfam" id="TIGR04265">
    <property type="entry name" value="bac_cardiolipin"/>
    <property type="match status" value="1"/>
</dbReference>
<keyword evidence="8 13" id="KW-0443">Lipid metabolism</keyword>
<comment type="catalytic activity">
    <reaction evidence="13">
        <text>2 a 1,2-diacyl-sn-glycero-3-phospho-(1'-sn-glycerol) = a cardiolipin + glycerol</text>
        <dbReference type="Rhea" id="RHEA:31451"/>
        <dbReference type="ChEBI" id="CHEBI:17754"/>
        <dbReference type="ChEBI" id="CHEBI:62237"/>
        <dbReference type="ChEBI" id="CHEBI:64716"/>
    </reaction>
</comment>
<feature type="active site" evidence="13">
    <location>
        <position position="397"/>
    </location>
</feature>
<keyword evidence="5 13" id="KW-0812">Transmembrane</keyword>
<evidence type="ECO:0000256" key="6">
    <source>
        <dbReference type="ARBA" id="ARBA00022737"/>
    </source>
</evidence>
<keyword evidence="11 13" id="KW-1208">Phospholipid metabolism</keyword>
<keyword evidence="17" id="KW-1185">Reference proteome</keyword>
<dbReference type="Pfam" id="PF13396">
    <property type="entry name" value="PLDc_N"/>
    <property type="match status" value="1"/>
</dbReference>
<evidence type="ECO:0000256" key="9">
    <source>
        <dbReference type="ARBA" id="ARBA00023136"/>
    </source>
</evidence>
<reference evidence="16" key="2">
    <citation type="journal article" date="2021" name="Data Brief">
        <title>Draft genome sequence data of the facultative, thermophilic, xylanolytic bacterium Paenibacillus sp. strain DA-C8.</title>
        <authorList>
            <person name="Chhe C."/>
            <person name="Uke A."/>
            <person name="Baramee S."/>
            <person name="Ungkulpasvich U."/>
            <person name="Tachaapaikoon C."/>
            <person name="Pason P."/>
            <person name="Waeonukul R."/>
            <person name="Ratanakhanokchai K."/>
            <person name="Kosugi A."/>
        </authorList>
    </citation>
    <scope>NUCLEOTIDE SEQUENCE</scope>
    <source>
        <strain evidence="16">DA-C8</strain>
    </source>
</reference>
<comment type="subcellular location">
    <subcellularLocation>
        <location evidence="1 13">Cell membrane</location>
        <topology evidence="1 13">Multi-pass membrane protein</topology>
    </subcellularLocation>
</comment>
<dbReference type="FunFam" id="3.30.870.10:FF:000021">
    <property type="entry name" value="Cardiolipin synthase"/>
    <property type="match status" value="1"/>
</dbReference>
<feature type="transmembrane region" description="Helical" evidence="13">
    <location>
        <begin position="6"/>
        <end position="25"/>
    </location>
</feature>